<evidence type="ECO:0000313" key="6">
    <source>
        <dbReference type="Proteomes" id="UP001595617"/>
    </source>
</evidence>
<keyword evidence="1" id="KW-0805">Transcription regulation</keyword>
<dbReference type="EMBL" id="JBHRYR010000002">
    <property type="protein sequence ID" value="MFC3852268.1"/>
    <property type="molecule type" value="Genomic_DNA"/>
</dbReference>
<dbReference type="Pfam" id="PF12833">
    <property type="entry name" value="HTH_18"/>
    <property type="match status" value="1"/>
</dbReference>
<keyword evidence="6" id="KW-1185">Reference proteome</keyword>
<feature type="domain" description="HTH araC/xylS-type" evidence="4">
    <location>
        <begin position="169"/>
        <end position="270"/>
    </location>
</feature>
<evidence type="ECO:0000256" key="3">
    <source>
        <dbReference type="ARBA" id="ARBA00023163"/>
    </source>
</evidence>
<sequence length="281" mass="32067">MTTPHKKIDNIMQYMPLPIPDDLSSAVESIFYLGDYTPAHEKERLVPDGLISLIIELDDQPCYVTELAQQSVKVHCIGSWLSGFHDSAMVFTTPANTKLVAVRFYPAGLYEFIAGDAAPFTNQVVPGCAVFGSKITALREQLLREPSPEKILEVFADWLTHQRSKRQDLAVRQVIEQLLHNPTAETLKQALDAQPYSHKHFVKLFTEHTGTTPKRLQRILRFQQIFQAIQRADKVSWGTISHDCGYYDQAHFIKEFKAFSGINPKEYLALDTDRQNFFPER</sequence>
<name>A0ABV7ZWX2_9GAMM</name>
<dbReference type="SUPFAM" id="SSF46689">
    <property type="entry name" value="Homeodomain-like"/>
    <property type="match status" value="1"/>
</dbReference>
<dbReference type="PANTHER" id="PTHR46796">
    <property type="entry name" value="HTH-TYPE TRANSCRIPTIONAL ACTIVATOR RHAS-RELATED"/>
    <property type="match status" value="1"/>
</dbReference>
<evidence type="ECO:0000256" key="1">
    <source>
        <dbReference type="ARBA" id="ARBA00023015"/>
    </source>
</evidence>
<comment type="caution">
    <text evidence="5">The sequence shown here is derived from an EMBL/GenBank/DDBJ whole genome shotgun (WGS) entry which is preliminary data.</text>
</comment>
<accession>A0ABV7ZWX2</accession>
<keyword evidence="2" id="KW-0238">DNA-binding</keyword>
<dbReference type="InterPro" id="IPR009057">
    <property type="entry name" value="Homeodomain-like_sf"/>
</dbReference>
<dbReference type="SMART" id="SM00342">
    <property type="entry name" value="HTH_ARAC"/>
    <property type="match status" value="1"/>
</dbReference>
<dbReference type="InterPro" id="IPR018060">
    <property type="entry name" value="HTH_AraC"/>
</dbReference>
<dbReference type="Pfam" id="PF20240">
    <property type="entry name" value="DUF6597"/>
    <property type="match status" value="1"/>
</dbReference>
<dbReference type="RefSeq" id="WP_380694235.1">
    <property type="nucleotide sequence ID" value="NZ_JBHRYR010000002.1"/>
</dbReference>
<dbReference type="PROSITE" id="PS01124">
    <property type="entry name" value="HTH_ARAC_FAMILY_2"/>
    <property type="match status" value="1"/>
</dbReference>
<organism evidence="5 6">
    <name type="scientific">Saccharospirillum mangrovi</name>
    <dbReference type="NCBI Taxonomy" id="2161747"/>
    <lineage>
        <taxon>Bacteria</taxon>
        <taxon>Pseudomonadati</taxon>
        <taxon>Pseudomonadota</taxon>
        <taxon>Gammaproteobacteria</taxon>
        <taxon>Oceanospirillales</taxon>
        <taxon>Saccharospirillaceae</taxon>
        <taxon>Saccharospirillum</taxon>
    </lineage>
</organism>
<dbReference type="PANTHER" id="PTHR46796:SF13">
    <property type="entry name" value="HTH-TYPE TRANSCRIPTIONAL ACTIVATOR RHAS"/>
    <property type="match status" value="1"/>
</dbReference>
<evidence type="ECO:0000256" key="2">
    <source>
        <dbReference type="ARBA" id="ARBA00023125"/>
    </source>
</evidence>
<dbReference type="InterPro" id="IPR050204">
    <property type="entry name" value="AraC_XylS_family_regulators"/>
</dbReference>
<evidence type="ECO:0000313" key="5">
    <source>
        <dbReference type="EMBL" id="MFC3852268.1"/>
    </source>
</evidence>
<keyword evidence="3" id="KW-0804">Transcription</keyword>
<evidence type="ECO:0000259" key="4">
    <source>
        <dbReference type="PROSITE" id="PS01124"/>
    </source>
</evidence>
<dbReference type="Gene3D" id="1.10.10.60">
    <property type="entry name" value="Homeodomain-like"/>
    <property type="match status" value="1"/>
</dbReference>
<proteinExistence type="predicted"/>
<reference evidence="6" key="1">
    <citation type="journal article" date="2019" name="Int. J. Syst. Evol. Microbiol.">
        <title>The Global Catalogue of Microorganisms (GCM) 10K type strain sequencing project: providing services to taxonomists for standard genome sequencing and annotation.</title>
        <authorList>
            <consortium name="The Broad Institute Genomics Platform"/>
            <consortium name="The Broad Institute Genome Sequencing Center for Infectious Disease"/>
            <person name="Wu L."/>
            <person name="Ma J."/>
        </authorList>
    </citation>
    <scope>NUCLEOTIDE SEQUENCE [LARGE SCALE GENOMIC DNA]</scope>
    <source>
        <strain evidence="6">IBRC 10765</strain>
    </source>
</reference>
<protein>
    <submittedName>
        <fullName evidence="5">Helix-turn-helix domain-containing protein</fullName>
    </submittedName>
</protein>
<dbReference type="Proteomes" id="UP001595617">
    <property type="component" value="Unassembled WGS sequence"/>
</dbReference>
<dbReference type="InterPro" id="IPR046532">
    <property type="entry name" value="DUF6597"/>
</dbReference>
<gene>
    <name evidence="5" type="ORF">ACFOOG_05405</name>
</gene>